<keyword evidence="1" id="KW-0328">Glycosyltransferase</keyword>
<protein>
    <submittedName>
        <fullName evidence="1">Glycosyltransferase family 4 protein</fullName>
        <ecNumber evidence="1">2.4.-.-</ecNumber>
    </submittedName>
</protein>
<evidence type="ECO:0000313" key="1">
    <source>
        <dbReference type="EMBL" id="WWQ68791.1"/>
    </source>
</evidence>
<reference evidence="1" key="1">
    <citation type="journal article" date="2025" name="Int. J. Syst. Evol. Microbiol.">
        <title>Streptomyces citrinus sp. nov., with yellow diffusible pigment.</title>
        <authorList>
            <person name="He Y."/>
            <person name="Yang E."/>
            <person name="Xu J."/>
            <person name="Sun Y."/>
            <person name="Sun L."/>
        </authorList>
    </citation>
    <scope>NUCLEOTIDE SEQUENCE</scope>
    <source>
        <strain evidence="1">Q6</strain>
    </source>
</reference>
<proteinExistence type="predicted"/>
<accession>A0ACD5ANK8</accession>
<keyword evidence="2" id="KW-1185">Reference proteome</keyword>
<organism evidence="1 2">
    <name type="scientific">Streptomyces citrinus</name>
    <dbReference type="NCBI Taxonomy" id="3118173"/>
    <lineage>
        <taxon>Bacteria</taxon>
        <taxon>Bacillati</taxon>
        <taxon>Actinomycetota</taxon>
        <taxon>Actinomycetes</taxon>
        <taxon>Kitasatosporales</taxon>
        <taxon>Streptomycetaceae</taxon>
        <taxon>Streptomyces</taxon>
    </lineage>
</organism>
<keyword evidence="1" id="KW-0808">Transferase</keyword>
<evidence type="ECO:0000313" key="2">
    <source>
        <dbReference type="Proteomes" id="UP001432251"/>
    </source>
</evidence>
<name>A0ACD5ANK8_9ACTN</name>
<dbReference type="Proteomes" id="UP001432251">
    <property type="component" value="Chromosome"/>
</dbReference>
<gene>
    <name evidence="1" type="ORF">V2W30_39295</name>
</gene>
<dbReference type="EC" id="2.4.-.-" evidence="1"/>
<dbReference type="EMBL" id="CP146022">
    <property type="protein sequence ID" value="WWQ68791.1"/>
    <property type="molecule type" value="Genomic_DNA"/>
</dbReference>
<sequence length="680" mass="74023">MVPHPSPLSVRLCPPEAADPFLLARATLDTSQASTNHLLHDGDNALQRLLQAEYGHDPDDPVSTAPAPLSSEDLATAALRRARRSGTVLPLAALLAHGRTGPHATIAATEMWPETARWHGAAHAESSLRSALCHTTSPKDATFLVDLAIAADLRPLTTDATVQLLETADRGLRHALWRYLHQTTGPDTPLPALATASDPYEQLLLQPPRLSLPRRPEASGLCVVQSMLLGGIDTPGEGASGGLSVLLGGLGDQLAQSPDIGCIVTLVAAGHRDFVHDPRLSYEHSAGHYIVRVPVDAPTVPAQGDMHRHHAALTWWVVRLLRQLPRVDVFHLRYADDGSLALADAAERLGSDMVFTVTPDPHRHLSRRHAETRVSDPRRMAELRFDLHKVFAADRLVARATRVVSIPGRSGSQELMRYFPQIADANAGAGPTAAPEGITPFAASSHREVNGASPLRTLYADSRRGDALGPEDQRLPVWLCVGRLHPMKQQDHLVRAWLATEMWRVSTLVLIGGSRTGATEVEKEMRSKIDRLLEGNLTARRRLALLPARDNRWIRSLERTLADPARNVPSWYVCPSAKEEFGIAVLEAMEAGLPVAGPHSGGVPHYLQDGVNGILWDTNRPAGLEHGMRRLARLPKGKRLGLAKAGQETVRQHFSVERMARVLAAEYRSARKARPGQDPA</sequence>